<dbReference type="InterPro" id="IPR003869">
    <property type="entry name" value="Polysac_CapD-like"/>
</dbReference>
<dbReference type="InterPro" id="IPR051203">
    <property type="entry name" value="Polysaccharide_Synthase-Rel"/>
</dbReference>
<feature type="region of interest" description="Disordered" evidence="2">
    <location>
        <begin position="1"/>
        <end position="46"/>
    </location>
</feature>
<feature type="domain" description="Polysaccharide biosynthesis protein CapD-like" evidence="4">
    <location>
        <begin position="368"/>
        <end position="662"/>
    </location>
</feature>
<dbReference type="CDD" id="cd05237">
    <property type="entry name" value="UDP_invert_4-6DH_SDR_e"/>
    <property type="match status" value="1"/>
</dbReference>
<protein>
    <submittedName>
        <fullName evidence="5">Polysaccharide biosynthesis protein CapD</fullName>
    </submittedName>
</protein>
<dbReference type="Proteomes" id="UP000597507">
    <property type="component" value="Unassembled WGS sequence"/>
</dbReference>
<evidence type="ECO:0000313" key="6">
    <source>
        <dbReference type="Proteomes" id="UP000597507"/>
    </source>
</evidence>
<dbReference type="Pfam" id="PF02719">
    <property type="entry name" value="Polysacc_synt_2"/>
    <property type="match status" value="1"/>
</dbReference>
<keyword evidence="3" id="KW-1133">Transmembrane helix</keyword>
<keyword evidence="6" id="KW-1185">Reference proteome</keyword>
<evidence type="ECO:0000256" key="3">
    <source>
        <dbReference type="SAM" id="Phobius"/>
    </source>
</evidence>
<feature type="transmembrane region" description="Helical" evidence="3">
    <location>
        <begin position="139"/>
        <end position="160"/>
    </location>
</feature>
<evidence type="ECO:0000313" key="5">
    <source>
        <dbReference type="EMBL" id="GGG32669.1"/>
    </source>
</evidence>
<feature type="transmembrane region" description="Helical" evidence="3">
    <location>
        <begin position="73"/>
        <end position="95"/>
    </location>
</feature>
<feature type="transmembrane region" description="Helical" evidence="3">
    <location>
        <begin position="107"/>
        <end position="127"/>
    </location>
</feature>
<dbReference type="SUPFAM" id="SSF51735">
    <property type="entry name" value="NAD(P)-binding Rossmann-fold domains"/>
    <property type="match status" value="1"/>
</dbReference>
<gene>
    <name evidence="5" type="ORF">GCM10010964_20690</name>
</gene>
<dbReference type="PANTHER" id="PTHR43318:SF1">
    <property type="entry name" value="POLYSACCHARIDE BIOSYNTHESIS PROTEIN EPSC-RELATED"/>
    <property type="match status" value="1"/>
</dbReference>
<dbReference type="AlphaFoldDB" id="A0A8J2ZAQ6"/>
<dbReference type="EMBL" id="BMKS01000005">
    <property type="protein sequence ID" value="GGG32669.1"/>
    <property type="molecule type" value="Genomic_DNA"/>
</dbReference>
<proteinExistence type="inferred from homology"/>
<dbReference type="Gene3D" id="3.40.50.720">
    <property type="entry name" value="NAD(P)-binding Rossmann-like Domain"/>
    <property type="match status" value="2"/>
</dbReference>
<evidence type="ECO:0000256" key="1">
    <source>
        <dbReference type="ARBA" id="ARBA00007430"/>
    </source>
</evidence>
<accession>A0A8J2ZAQ6</accession>
<reference evidence="5 6" key="1">
    <citation type="journal article" date="2014" name="Int. J. Syst. Evol. Microbiol.">
        <title>Complete genome sequence of Corynebacterium casei LMG S-19264T (=DSM 44701T), isolated from a smear-ripened cheese.</title>
        <authorList>
            <consortium name="US DOE Joint Genome Institute (JGI-PGF)"/>
            <person name="Walter F."/>
            <person name="Albersmeier A."/>
            <person name="Kalinowski J."/>
            <person name="Ruckert C."/>
        </authorList>
    </citation>
    <scope>NUCLEOTIDE SEQUENCE [LARGE SCALE GENOMIC DNA]</scope>
    <source>
        <strain evidence="5 6">CGMCC 1.16330</strain>
    </source>
</reference>
<organism evidence="5 6">
    <name type="scientific">Caldovatus sediminis</name>
    <dbReference type="NCBI Taxonomy" id="2041189"/>
    <lineage>
        <taxon>Bacteria</taxon>
        <taxon>Pseudomonadati</taxon>
        <taxon>Pseudomonadota</taxon>
        <taxon>Alphaproteobacteria</taxon>
        <taxon>Acetobacterales</taxon>
        <taxon>Roseomonadaceae</taxon>
        <taxon>Caldovatus</taxon>
    </lineage>
</organism>
<comment type="caution">
    <text evidence="5">The sequence shown here is derived from an EMBL/GenBank/DDBJ whole genome shotgun (WGS) entry which is preliminary data.</text>
</comment>
<feature type="compositionally biased region" description="Low complexity" evidence="2">
    <location>
        <begin position="1"/>
        <end position="12"/>
    </location>
</feature>
<evidence type="ECO:0000259" key="4">
    <source>
        <dbReference type="Pfam" id="PF02719"/>
    </source>
</evidence>
<keyword evidence="3" id="KW-0472">Membrane</keyword>
<comment type="similarity">
    <text evidence="1">Belongs to the polysaccharide synthase family.</text>
</comment>
<evidence type="ECO:0000256" key="2">
    <source>
        <dbReference type="SAM" id="MobiDB-lite"/>
    </source>
</evidence>
<dbReference type="InterPro" id="IPR036291">
    <property type="entry name" value="NAD(P)-bd_dom_sf"/>
</dbReference>
<sequence length="731" mass="77965">MAAAIEARPALAARRETGAPRAEGPIRGRAPARGPEDALARPAARPAGAPMLAGRRPGAYSGRVMARLAPHRILLNVTLDGLIGMLALPAALWIAAPPGVAGPESRLWWALALPGAGLALLAAGLPVRLPTQYWRYAGLPDLLALAGASVGAAALFWAALHLLGAWRPANPAFPVAHALVLTALLAAPRIAGRVRHAGRAGGEANGQAPPQSALLVGAGDGADLFLRALAQERAPRYRVVGILSLRARQTGRRIHGHPILGTAEDIGAVLDRLRAQDRLPDLIVLAGPQIQGVALERLLDAADRHGVPVRHAPPRLMLLETRARRGPAAADPARRIELRPVSIEELLDRPQVPLDREGMARLIQGRRVLVTGAGGTIGGELARQLAAFGPAELTLLDHGEFLLYEIELELSERYPDLPRRAVLADVRDEGRIRRLFEDLRPELVFHAAALKHVPMVERDPLEGLLTNAYGTRVVADAARAAGAALMVLISTDKAVNPTSVMGASKRLAEMYCQALDRQARTEGRGMRCVTVRFGNVLGSTGSVVPLFRRQLERGGPLTVTHPEMRRYFMTVREAVGLVLQASVVGAEDREDRPRELAEGGIFVLDMGKPVKIVDLARRMIRLAGLRPEVDVEIRFTGLRPGEKLYEELFHGQEPPRGTPFPGLLMATPRTADPALVGRAIDEIAAACRAGARRAALAQLARLVPEFERGAEGGGERPGASAAEPGSRGAAS</sequence>
<feature type="region of interest" description="Disordered" evidence="2">
    <location>
        <begin position="707"/>
        <end position="731"/>
    </location>
</feature>
<keyword evidence="3" id="KW-0812">Transmembrane</keyword>
<dbReference type="PANTHER" id="PTHR43318">
    <property type="entry name" value="UDP-N-ACETYLGLUCOSAMINE 4,6-DEHYDRATASE"/>
    <property type="match status" value="1"/>
</dbReference>
<name>A0A8J2ZAQ6_9PROT</name>